<sequence length="82" mass="8639">MQTPAIVVKLTTTINTATRYSSFSPQSQVYAVVGGLQLGICWWCLVVVQLEIVVVVVQVVHNRGAVRNSGGGASGTQLGPRA</sequence>
<name>A0AAD4XI97_9MAGN</name>
<dbReference type="Proteomes" id="UP001202328">
    <property type="component" value="Unassembled WGS sequence"/>
</dbReference>
<reference evidence="2" key="1">
    <citation type="submission" date="2022-04" db="EMBL/GenBank/DDBJ databases">
        <title>A functionally conserved STORR gene fusion in Papaver species that diverged 16.8 million years ago.</title>
        <authorList>
            <person name="Catania T."/>
        </authorList>
    </citation>
    <scope>NUCLEOTIDE SEQUENCE</scope>
    <source>
        <strain evidence="2">S-188037</strain>
    </source>
</reference>
<evidence type="ECO:0000313" key="3">
    <source>
        <dbReference type="Proteomes" id="UP001202328"/>
    </source>
</evidence>
<keyword evidence="1" id="KW-0472">Membrane</keyword>
<keyword evidence="3" id="KW-1185">Reference proteome</keyword>
<proteinExistence type="predicted"/>
<keyword evidence="1" id="KW-0812">Transmembrane</keyword>
<feature type="transmembrane region" description="Helical" evidence="1">
    <location>
        <begin position="29"/>
        <end position="57"/>
    </location>
</feature>
<evidence type="ECO:0000313" key="2">
    <source>
        <dbReference type="EMBL" id="KAI3915425.1"/>
    </source>
</evidence>
<evidence type="ECO:0000256" key="1">
    <source>
        <dbReference type="SAM" id="Phobius"/>
    </source>
</evidence>
<accession>A0AAD4XI97</accession>
<keyword evidence="1" id="KW-1133">Transmembrane helix</keyword>
<protein>
    <recommendedName>
        <fullName evidence="4">Transmembrane protein</fullName>
    </recommendedName>
</protein>
<dbReference type="AlphaFoldDB" id="A0AAD4XI97"/>
<gene>
    <name evidence="2" type="ORF">MKW98_022383</name>
</gene>
<organism evidence="2 3">
    <name type="scientific">Papaver atlanticum</name>
    <dbReference type="NCBI Taxonomy" id="357466"/>
    <lineage>
        <taxon>Eukaryota</taxon>
        <taxon>Viridiplantae</taxon>
        <taxon>Streptophyta</taxon>
        <taxon>Embryophyta</taxon>
        <taxon>Tracheophyta</taxon>
        <taxon>Spermatophyta</taxon>
        <taxon>Magnoliopsida</taxon>
        <taxon>Ranunculales</taxon>
        <taxon>Papaveraceae</taxon>
        <taxon>Papaveroideae</taxon>
        <taxon>Papaver</taxon>
    </lineage>
</organism>
<dbReference type="EMBL" id="JAJJMB010009159">
    <property type="protein sequence ID" value="KAI3915425.1"/>
    <property type="molecule type" value="Genomic_DNA"/>
</dbReference>
<evidence type="ECO:0008006" key="4">
    <source>
        <dbReference type="Google" id="ProtNLM"/>
    </source>
</evidence>
<comment type="caution">
    <text evidence="2">The sequence shown here is derived from an EMBL/GenBank/DDBJ whole genome shotgun (WGS) entry which is preliminary data.</text>
</comment>